<proteinExistence type="predicted"/>
<dbReference type="InterPro" id="IPR006116">
    <property type="entry name" value="NT_2-5OAS_ClassI-CCAase"/>
</dbReference>
<dbReference type="InterPro" id="IPR043519">
    <property type="entry name" value="NT_sf"/>
</dbReference>
<dbReference type="SUPFAM" id="SSF81301">
    <property type="entry name" value="Nucleotidyltransferase"/>
    <property type="match status" value="1"/>
</dbReference>
<evidence type="ECO:0000313" key="1">
    <source>
        <dbReference type="EMBL" id="MPM46378.1"/>
    </source>
</evidence>
<dbReference type="AlphaFoldDB" id="A0A645A0W2"/>
<sequence length="263" mass="30843">MSVLNYLENTASNLILSSSEKNSIVTSINNIGSKINYHFGSEVKTHFQFGSYTRETILPRKYDEGSDIDYIVIFNNPNNYKPQTLLGWLRNFTEKYYSRSEIYQSHPTMVLELSHIKFELVPAISDIWGTISIPSPSSDYFDWMQTDPKGFNSKLANVNMYNSYKIKPLIRLMKYWNVKKLNKYYSSYLLEKWIVENSYYGCNNLKEYFFKCIDNIQYNYDGPQYLKNAIDNAKNTVNNVRYYEKGGYLASAENEIKKIIPEL</sequence>
<reference evidence="1" key="1">
    <citation type="submission" date="2019-08" db="EMBL/GenBank/DDBJ databases">
        <authorList>
            <person name="Kucharzyk K."/>
            <person name="Murdoch R.W."/>
            <person name="Higgins S."/>
            <person name="Loffler F."/>
        </authorList>
    </citation>
    <scope>NUCLEOTIDE SEQUENCE</scope>
</reference>
<accession>A0A645A0W2</accession>
<comment type="caution">
    <text evidence="1">The sequence shown here is derived from an EMBL/GenBank/DDBJ whole genome shotgun (WGS) entry which is preliminary data.</text>
</comment>
<dbReference type="EMBL" id="VSSQ01011251">
    <property type="protein sequence ID" value="MPM46378.1"/>
    <property type="molecule type" value="Genomic_DNA"/>
</dbReference>
<protein>
    <recommendedName>
        <fullName evidence="2">Nucleotidyltransferase</fullName>
    </recommendedName>
</protein>
<dbReference type="CDD" id="cd05400">
    <property type="entry name" value="NT_2-5OAS_ClassI-CCAase"/>
    <property type="match status" value="1"/>
</dbReference>
<evidence type="ECO:0008006" key="2">
    <source>
        <dbReference type="Google" id="ProtNLM"/>
    </source>
</evidence>
<name>A0A645A0W2_9ZZZZ</name>
<dbReference type="GO" id="GO:0016779">
    <property type="term" value="F:nucleotidyltransferase activity"/>
    <property type="evidence" value="ECO:0007669"/>
    <property type="project" value="InterPro"/>
</dbReference>
<organism evidence="1">
    <name type="scientific">bioreactor metagenome</name>
    <dbReference type="NCBI Taxonomy" id="1076179"/>
    <lineage>
        <taxon>unclassified sequences</taxon>
        <taxon>metagenomes</taxon>
        <taxon>ecological metagenomes</taxon>
    </lineage>
</organism>
<dbReference type="Pfam" id="PF18144">
    <property type="entry name" value="SMODS"/>
    <property type="match status" value="1"/>
</dbReference>
<gene>
    <name evidence="1" type="ORF">SDC9_93077</name>
</gene>
<dbReference type="Gene3D" id="3.30.460.10">
    <property type="entry name" value="Beta Polymerase, domain 2"/>
    <property type="match status" value="1"/>
</dbReference>